<protein>
    <submittedName>
        <fullName evidence="1">Unannotated protein</fullName>
    </submittedName>
</protein>
<proteinExistence type="predicted"/>
<organism evidence="1">
    <name type="scientific">freshwater metagenome</name>
    <dbReference type="NCBI Taxonomy" id="449393"/>
    <lineage>
        <taxon>unclassified sequences</taxon>
        <taxon>metagenomes</taxon>
        <taxon>ecological metagenomes</taxon>
    </lineage>
</organism>
<name>A0A6J5YPK9_9ZZZZ</name>
<dbReference type="InterPro" id="IPR005583">
    <property type="entry name" value="YaaA"/>
</dbReference>
<reference evidence="1" key="1">
    <citation type="submission" date="2020-05" db="EMBL/GenBank/DDBJ databases">
        <authorList>
            <person name="Chiriac C."/>
            <person name="Salcher M."/>
            <person name="Ghai R."/>
            <person name="Kavagutti S V."/>
        </authorList>
    </citation>
    <scope>NUCLEOTIDE SEQUENCE</scope>
</reference>
<dbReference type="EMBL" id="CAESAJ010000007">
    <property type="protein sequence ID" value="CAB4330767.1"/>
    <property type="molecule type" value="Genomic_DNA"/>
</dbReference>
<sequence>MLLLPPSESKAEGTQAKPLKLSTLAHPQLNELREHVIGAVEKLAKGPRAKAREVLGLSAKQESEIERDANLATAKTSPAWQIYSGVLFDALDAQSLSATARKKFEETTFVSSALFGLISVADHIPAYRLSGDTRLPRLESLARVWSDSVSSILERQQELIVDLRSGTYVALGPLPDDVAAVVPKIWQKMPSGPPKIVTHHNKATKGRIVRELVATRKRLDTAEVVAEVIASLGADVDISYAKSHPIINVVIDVA</sequence>
<dbReference type="GO" id="GO:0033194">
    <property type="term" value="P:response to hydroperoxide"/>
    <property type="evidence" value="ECO:0007669"/>
    <property type="project" value="TreeGrafter"/>
</dbReference>
<dbReference type="GO" id="GO:0005829">
    <property type="term" value="C:cytosol"/>
    <property type="evidence" value="ECO:0007669"/>
    <property type="project" value="TreeGrafter"/>
</dbReference>
<dbReference type="Pfam" id="PF03883">
    <property type="entry name" value="H2O2_YaaD"/>
    <property type="match status" value="1"/>
</dbReference>
<dbReference type="AlphaFoldDB" id="A0A6J5YPK9"/>
<gene>
    <name evidence="1" type="ORF">UFOPK3770_00153</name>
</gene>
<dbReference type="PANTHER" id="PTHR30283:SF4">
    <property type="entry name" value="PEROXIDE STRESS RESISTANCE PROTEIN YAAA"/>
    <property type="match status" value="1"/>
</dbReference>
<evidence type="ECO:0000313" key="1">
    <source>
        <dbReference type="EMBL" id="CAB4330767.1"/>
    </source>
</evidence>
<dbReference type="PANTHER" id="PTHR30283">
    <property type="entry name" value="PEROXIDE STRESS RESPONSE PROTEIN YAAA"/>
    <property type="match status" value="1"/>
</dbReference>
<accession>A0A6J5YPK9</accession>